<gene>
    <name evidence="4" type="ORF">G4Y79_05135</name>
</gene>
<dbReference type="InterPro" id="IPR049730">
    <property type="entry name" value="SNF2/RAD54-like_C"/>
</dbReference>
<name>A0A7S8EBF1_9CHLR</name>
<keyword evidence="4" id="KW-0547">Nucleotide-binding</keyword>
<reference evidence="4 5" key="1">
    <citation type="submission" date="2020-02" db="EMBL/GenBank/DDBJ databases">
        <authorList>
            <person name="Zheng R.K."/>
            <person name="Sun C.M."/>
        </authorList>
    </citation>
    <scope>NUCLEOTIDE SEQUENCE [LARGE SCALE GENOMIC DNA]</scope>
    <source>
        <strain evidence="5">rifampicinis</strain>
    </source>
</reference>
<dbReference type="EMBL" id="CP062983">
    <property type="protein sequence ID" value="QPC83764.1"/>
    <property type="molecule type" value="Genomic_DNA"/>
</dbReference>
<dbReference type="InterPro" id="IPR014001">
    <property type="entry name" value="Helicase_ATP-bd"/>
</dbReference>
<dbReference type="PROSITE" id="PS51194">
    <property type="entry name" value="HELICASE_CTER"/>
    <property type="match status" value="1"/>
</dbReference>
<evidence type="ECO:0000313" key="4">
    <source>
        <dbReference type="EMBL" id="QPC83764.1"/>
    </source>
</evidence>
<feature type="domain" description="Helicase ATP-binding" evidence="2">
    <location>
        <begin position="262"/>
        <end position="395"/>
    </location>
</feature>
<dbReference type="SUPFAM" id="SSF56024">
    <property type="entry name" value="Phospholipase D/nuclease"/>
    <property type="match status" value="1"/>
</dbReference>
<dbReference type="Pfam" id="PF00176">
    <property type="entry name" value="SNF2-rel_dom"/>
    <property type="match status" value="1"/>
</dbReference>
<feature type="domain" description="Helicase C-terminal" evidence="3">
    <location>
        <begin position="636"/>
        <end position="805"/>
    </location>
</feature>
<keyword evidence="4" id="KW-0347">Helicase</keyword>
<dbReference type="Pfam" id="PF00271">
    <property type="entry name" value="Helicase_C"/>
    <property type="match status" value="1"/>
</dbReference>
<evidence type="ECO:0000259" key="2">
    <source>
        <dbReference type="PROSITE" id="PS51192"/>
    </source>
</evidence>
<dbReference type="KEGG" id="pmet:G4Y79_05135"/>
<accession>A0A7S8EBF1</accession>
<keyword evidence="5" id="KW-1185">Reference proteome</keyword>
<sequence>MNDLTFFTNEPNASLLDRFKSTLKDVQYFDVLVGYFRTSGFHLLHEALDDIEKIRILVGLSVDRRAYEIIESASGQMELQFEATKVTKEKFSGDVAAEMEVSPDEYVTELSVRKFIELIQQGKLEIKAHPSQKIHAKVYISRFHEDDRDFGRVITGSSNFSYPGLVGQYEFNVELKNRTDVEYALDKFNLLWEEAIDISEEYIDTINKRTWLNDEITPYQIYLKFLYEYFKEDINLDEEFDSYLPDGFLELKYQKQAVISAKKILDSYNGVFLSDVVGLGKTYISALLAQQLPGRKLIICPPVLQDYWRETFFEFNIGGTVVESMGKLDHIIVSGHEKFDYVFVDEAHRFRNEGTQGYEKLHQICWGKKVILVSATPLNNTISDIHAQIKLFQAPKKSTIPGVPNLDRFFSRLQGQIDKEEKGSVEYFETVKAVAKEVRDKVLKYIMVRRTRNEIVNYFADDVSKQGLFFPQLADPQRIIYEFDDTTDAVFNETIEKLKDFKYSRYMPLLYMKRQLSAFEQQSQRNVGGFMKGILVKRLESSFYAFKNTLRRFIESYEKFIDMFDDGTIYISKQVDVYDLLERDNENELLHLVEEDKVTKYPSKDFAATFRDHLLFDLELLREIQDLWSDIIDDPKLNQFIEELRHHNLLKGKKVIIFTESSETAEYLYENLESEFSGKVLEFSSSGGMMRGTSISKPVARSMILDNYDPRQRNKKNDIRILITTDVLAEGVNLHRSNIVINYDLPWNPTRVLQRVGRVNRVGTDHQNVYIFNFFPTAQSSRHLNLEDNVKTKIQAFHDMLGEDARYLTDEEAVTQHELFGDRLYKRLNTKETYEGETEERSELEYLQEIRDIRDKHPELFEKIKRLPKKARTGRKLSETNTRLEIIAQEQVVTFFRKGMLKKFFLASKQGTLELPFLEAVDLLKVEDKGEKENKKARIAVPRQFYDLLQQNKEAFTSAVSTADDDLKPAKGGRSNEAIVIKLLKQLDRTERLTDDDEAYLKVVLNAFEMGIIPSKTSKSIKDTIEKERTLDAVRILTVLRTTVPDNILYVQADTKQSNQPNEVILSAYLLAQSV</sequence>
<dbReference type="GO" id="GO:0016787">
    <property type="term" value="F:hydrolase activity"/>
    <property type="evidence" value="ECO:0007669"/>
    <property type="project" value="UniProtKB-KW"/>
</dbReference>
<dbReference type="GO" id="GO:0005524">
    <property type="term" value="F:ATP binding"/>
    <property type="evidence" value="ECO:0007669"/>
    <property type="project" value="InterPro"/>
</dbReference>
<dbReference type="SUPFAM" id="SSF52540">
    <property type="entry name" value="P-loop containing nucleoside triphosphate hydrolases"/>
    <property type="match status" value="1"/>
</dbReference>
<dbReference type="Gene3D" id="3.30.870.10">
    <property type="entry name" value="Endonuclease Chain A"/>
    <property type="match status" value="1"/>
</dbReference>
<dbReference type="InterPro" id="IPR000330">
    <property type="entry name" value="SNF2_N"/>
</dbReference>
<dbReference type="PANTHER" id="PTHR45766">
    <property type="entry name" value="DNA ANNEALING HELICASE AND ENDONUCLEASE ZRANB3 FAMILY MEMBER"/>
    <property type="match status" value="1"/>
</dbReference>
<dbReference type="Gene3D" id="3.40.50.300">
    <property type="entry name" value="P-loop containing nucleotide triphosphate hydrolases"/>
    <property type="match status" value="2"/>
</dbReference>
<keyword evidence="4" id="KW-0067">ATP-binding</keyword>
<dbReference type="InterPro" id="IPR025202">
    <property type="entry name" value="PLD-like_dom"/>
</dbReference>
<evidence type="ECO:0000313" key="5">
    <source>
        <dbReference type="Proteomes" id="UP000594468"/>
    </source>
</evidence>
<dbReference type="CDD" id="cd18793">
    <property type="entry name" value="SF2_C_SNF"/>
    <property type="match status" value="1"/>
</dbReference>
<evidence type="ECO:0000256" key="1">
    <source>
        <dbReference type="ARBA" id="ARBA00022801"/>
    </source>
</evidence>
<protein>
    <submittedName>
        <fullName evidence="4">Helicase</fullName>
    </submittedName>
</protein>
<dbReference type="PANTHER" id="PTHR45766:SF6">
    <property type="entry name" value="SWI_SNF-RELATED MATRIX-ASSOCIATED ACTIN-DEPENDENT REGULATOR OF CHROMATIN SUBFAMILY A-LIKE PROTEIN 1"/>
    <property type="match status" value="1"/>
</dbReference>
<dbReference type="CDD" id="cd09178">
    <property type="entry name" value="PLDc_N_Snf2_like"/>
    <property type="match status" value="1"/>
</dbReference>
<dbReference type="Pfam" id="PF13091">
    <property type="entry name" value="PLDc_2"/>
    <property type="match status" value="1"/>
</dbReference>
<organism evidence="4 5">
    <name type="scientific">Phototrophicus methaneseepsis</name>
    <dbReference type="NCBI Taxonomy" id="2710758"/>
    <lineage>
        <taxon>Bacteria</taxon>
        <taxon>Bacillati</taxon>
        <taxon>Chloroflexota</taxon>
        <taxon>Candidatus Thermofontia</taxon>
        <taxon>Phototrophicales</taxon>
        <taxon>Phototrophicaceae</taxon>
        <taxon>Phototrophicus</taxon>
    </lineage>
</organism>
<dbReference type="SMART" id="SM00487">
    <property type="entry name" value="DEXDc"/>
    <property type="match status" value="1"/>
</dbReference>
<dbReference type="SMART" id="SM00490">
    <property type="entry name" value="HELICc"/>
    <property type="match status" value="1"/>
</dbReference>
<dbReference type="PROSITE" id="PS51192">
    <property type="entry name" value="HELICASE_ATP_BIND_1"/>
    <property type="match status" value="1"/>
</dbReference>
<dbReference type="InterPro" id="IPR027417">
    <property type="entry name" value="P-loop_NTPase"/>
</dbReference>
<dbReference type="RefSeq" id="WP_195171828.1">
    <property type="nucleotide sequence ID" value="NZ_CP062983.1"/>
</dbReference>
<proteinExistence type="predicted"/>
<dbReference type="GO" id="GO:0004386">
    <property type="term" value="F:helicase activity"/>
    <property type="evidence" value="ECO:0007669"/>
    <property type="project" value="UniProtKB-KW"/>
</dbReference>
<dbReference type="Proteomes" id="UP000594468">
    <property type="component" value="Chromosome"/>
</dbReference>
<evidence type="ECO:0000259" key="3">
    <source>
        <dbReference type="PROSITE" id="PS51194"/>
    </source>
</evidence>
<keyword evidence="1" id="KW-0378">Hydrolase</keyword>
<dbReference type="InterPro" id="IPR001650">
    <property type="entry name" value="Helicase_C-like"/>
</dbReference>
<dbReference type="AlphaFoldDB" id="A0A7S8EBF1"/>